<feature type="domain" description="CusB-like barrel-sandwich hybrid" evidence="3">
    <location>
        <begin position="82"/>
        <end position="200"/>
    </location>
</feature>
<dbReference type="KEGG" id="bcen:DM39_4915"/>
<reference evidence="5 6" key="1">
    <citation type="submission" date="2014-05" db="EMBL/GenBank/DDBJ databases">
        <authorList>
            <person name="Bishop-Lilly K.A."/>
            <person name="Broomall S.M."/>
            <person name="Chain P.S."/>
            <person name="Chertkov O."/>
            <person name="Coyne S.R."/>
            <person name="Daligault H.E."/>
            <person name="Davenport K.W."/>
            <person name="Erkkila T."/>
            <person name="Frey K.G."/>
            <person name="Gibbons H.S."/>
            <person name="Gu W."/>
            <person name="Jaissle J."/>
            <person name="Johnson S.L."/>
            <person name="Koroleva G.I."/>
            <person name="Ladner J.T."/>
            <person name="Lo C.-C."/>
            <person name="Minogue T.D."/>
            <person name="Munk C."/>
            <person name="Palacios G.F."/>
            <person name="Redden C.L."/>
            <person name="Rosenzweig C.N."/>
            <person name="Scholz M.B."/>
            <person name="Teshima H."/>
            <person name="Xu Y."/>
        </authorList>
    </citation>
    <scope>NUCLEOTIDE SEQUENCE [LARGE SCALE GENOMIC DNA]</scope>
    <source>
        <strain evidence="5 6">DDS 22E-1</strain>
    </source>
</reference>
<evidence type="ECO:0000259" key="3">
    <source>
        <dbReference type="Pfam" id="PF25919"/>
    </source>
</evidence>
<dbReference type="Pfam" id="PF25919">
    <property type="entry name" value="BSH_CusB"/>
    <property type="match status" value="1"/>
</dbReference>
<evidence type="ECO:0000256" key="2">
    <source>
        <dbReference type="SAM" id="SignalP"/>
    </source>
</evidence>
<comment type="similarity">
    <text evidence="1">Belongs to the membrane fusion protein (MFP) (TC 8.A.1) family.</text>
</comment>
<evidence type="ECO:0000313" key="6">
    <source>
        <dbReference type="Proteomes" id="UP000029413"/>
    </source>
</evidence>
<dbReference type="Gene3D" id="1.10.287.470">
    <property type="entry name" value="Helix hairpin bin"/>
    <property type="match status" value="1"/>
</dbReference>
<feature type="signal peptide" evidence="2">
    <location>
        <begin position="1"/>
        <end position="36"/>
    </location>
</feature>
<dbReference type="AlphaFoldDB" id="A0AAN0VQE7"/>
<dbReference type="InterPro" id="IPR006143">
    <property type="entry name" value="RND_pump_MFP"/>
</dbReference>
<dbReference type="PROSITE" id="PS51318">
    <property type="entry name" value="TAT"/>
    <property type="match status" value="1"/>
</dbReference>
<dbReference type="Proteomes" id="UP000029413">
    <property type="component" value="Chromosome 2"/>
</dbReference>
<keyword evidence="2" id="KW-0732">Signal</keyword>
<dbReference type="NCBIfam" id="TIGR01730">
    <property type="entry name" value="RND_mfp"/>
    <property type="match status" value="1"/>
</dbReference>
<dbReference type="Gene3D" id="2.40.30.170">
    <property type="match status" value="1"/>
</dbReference>
<sequence length="368" mass="37035">MPVVPNRLTCRRAALSAAVLAAALAALAPLASPARADEAVSAAVDTVRVQRAPISQQVRAYGVVATSSASVTSVNLPYTARIRKVLVLPGQTVARGAPLVVVQADPAAALAASQAASALTLARGELARTRALLADGLATQSQLAAAQKAFDDAQQAQATQRQMGVRSGDVTITAPFAGVVSQLSAVPGDQVQAGATIAQLAATNGASGRQANVTLGVDPSAAASIRAGDTVVLHGLSTALAHAAPAGQVVVAGASIDPQSQLVNVGANVPLGGTAFIPGTRVSADIATQTGTWWVVPRSAVLQDAKGAYVFQVTPKHVAHRVDVAVRVESGDRYGVDGPLNASEPLVVTGNYELQDGMAVRSAGGARQ</sequence>
<name>A0AAN0VQE7_9BURK</name>
<evidence type="ECO:0000256" key="1">
    <source>
        <dbReference type="ARBA" id="ARBA00009477"/>
    </source>
</evidence>
<dbReference type="InterPro" id="IPR006311">
    <property type="entry name" value="TAT_signal"/>
</dbReference>
<dbReference type="GO" id="GO:0015562">
    <property type="term" value="F:efflux transmembrane transporter activity"/>
    <property type="evidence" value="ECO:0007669"/>
    <property type="project" value="TreeGrafter"/>
</dbReference>
<keyword evidence="6" id="KW-1185">Reference proteome</keyword>
<dbReference type="Gene3D" id="2.40.420.20">
    <property type="match status" value="1"/>
</dbReference>
<dbReference type="GO" id="GO:1990281">
    <property type="term" value="C:efflux pump complex"/>
    <property type="evidence" value="ECO:0007669"/>
    <property type="project" value="TreeGrafter"/>
</dbReference>
<dbReference type="EMBL" id="CP007784">
    <property type="protein sequence ID" value="AIO35660.1"/>
    <property type="molecule type" value="Genomic_DNA"/>
</dbReference>
<dbReference type="Pfam" id="PF25989">
    <property type="entry name" value="YknX_C"/>
    <property type="match status" value="1"/>
</dbReference>
<gene>
    <name evidence="5" type="ORF">DM39_4915</name>
</gene>
<organism evidence="5 6">
    <name type="scientific">Burkholderia cenocepacia</name>
    <dbReference type="NCBI Taxonomy" id="95486"/>
    <lineage>
        <taxon>Bacteria</taxon>
        <taxon>Pseudomonadati</taxon>
        <taxon>Pseudomonadota</taxon>
        <taxon>Betaproteobacteria</taxon>
        <taxon>Burkholderiales</taxon>
        <taxon>Burkholderiaceae</taxon>
        <taxon>Burkholderia</taxon>
        <taxon>Burkholderia cepacia complex</taxon>
    </lineage>
</organism>
<feature type="chain" id="PRO_5042935089" evidence="2">
    <location>
        <begin position="37"/>
        <end position="368"/>
    </location>
</feature>
<dbReference type="SUPFAM" id="SSF111369">
    <property type="entry name" value="HlyD-like secretion proteins"/>
    <property type="match status" value="1"/>
</dbReference>
<accession>A0AAN0VQE7</accession>
<dbReference type="InterPro" id="IPR058637">
    <property type="entry name" value="YknX-like_C"/>
</dbReference>
<dbReference type="Gene3D" id="2.40.50.100">
    <property type="match status" value="1"/>
</dbReference>
<proteinExistence type="inferred from homology"/>
<feature type="domain" description="YknX-like C-terminal permuted SH3-like" evidence="4">
    <location>
        <begin position="295"/>
        <end position="361"/>
    </location>
</feature>
<dbReference type="PANTHER" id="PTHR30469">
    <property type="entry name" value="MULTIDRUG RESISTANCE PROTEIN MDTA"/>
    <property type="match status" value="1"/>
</dbReference>
<protein>
    <submittedName>
        <fullName evidence="5">Efflux transporter, RND family, MFP subunit</fullName>
    </submittedName>
</protein>
<evidence type="ECO:0000313" key="5">
    <source>
        <dbReference type="EMBL" id="AIO35660.1"/>
    </source>
</evidence>
<dbReference type="PANTHER" id="PTHR30469:SF15">
    <property type="entry name" value="HLYD FAMILY OF SECRETION PROTEINS"/>
    <property type="match status" value="1"/>
</dbReference>
<dbReference type="InterPro" id="IPR058790">
    <property type="entry name" value="BSH_CusB"/>
</dbReference>
<evidence type="ECO:0000259" key="4">
    <source>
        <dbReference type="Pfam" id="PF25989"/>
    </source>
</evidence>